<comment type="caution">
    <text evidence="3">The sequence shown here is derived from an EMBL/GenBank/DDBJ whole genome shotgun (WGS) entry which is preliminary data.</text>
</comment>
<dbReference type="EMBL" id="JBHSDU010000005">
    <property type="protein sequence ID" value="MFC4311613.1"/>
    <property type="molecule type" value="Genomic_DNA"/>
</dbReference>
<dbReference type="RefSeq" id="WP_380600307.1">
    <property type="nucleotide sequence ID" value="NZ_JBHSDU010000005.1"/>
</dbReference>
<gene>
    <name evidence="3" type="ORF">ACFPN2_21115</name>
</gene>
<dbReference type="Proteomes" id="UP001595904">
    <property type="component" value="Unassembled WGS sequence"/>
</dbReference>
<dbReference type="PANTHER" id="PTHR43685:SF2">
    <property type="entry name" value="GLYCOSYLTRANSFERASE 2-LIKE DOMAIN-CONTAINING PROTEIN"/>
    <property type="match status" value="1"/>
</dbReference>
<dbReference type="SUPFAM" id="SSF53448">
    <property type="entry name" value="Nucleotide-diphospho-sugar transferases"/>
    <property type="match status" value="1"/>
</dbReference>
<protein>
    <submittedName>
        <fullName evidence="3">Glycosyltransferase family 2 protein</fullName>
    </submittedName>
</protein>
<feature type="transmembrane region" description="Helical" evidence="1">
    <location>
        <begin position="293"/>
        <end position="316"/>
    </location>
</feature>
<evidence type="ECO:0000256" key="1">
    <source>
        <dbReference type="SAM" id="Phobius"/>
    </source>
</evidence>
<dbReference type="InterPro" id="IPR029044">
    <property type="entry name" value="Nucleotide-diphossugar_trans"/>
</dbReference>
<accession>A0ABV8SXD0</accession>
<dbReference type="InterPro" id="IPR001173">
    <property type="entry name" value="Glyco_trans_2-like"/>
</dbReference>
<evidence type="ECO:0000313" key="3">
    <source>
        <dbReference type="EMBL" id="MFC4311613.1"/>
    </source>
</evidence>
<reference evidence="4" key="1">
    <citation type="journal article" date="2019" name="Int. J. Syst. Evol. Microbiol.">
        <title>The Global Catalogue of Microorganisms (GCM) 10K type strain sequencing project: providing services to taxonomists for standard genome sequencing and annotation.</title>
        <authorList>
            <consortium name="The Broad Institute Genomics Platform"/>
            <consortium name="The Broad Institute Genome Sequencing Center for Infectious Disease"/>
            <person name="Wu L."/>
            <person name="Ma J."/>
        </authorList>
    </citation>
    <scope>NUCLEOTIDE SEQUENCE [LARGE SCALE GENOMIC DNA]</scope>
    <source>
        <strain evidence="4">CGMCC 1.10759</strain>
    </source>
</reference>
<sequence>MSSDCRDVKLSICITTFNRRNFIGATLRSILDQCTDECELLVLDGGSTDDTELVVSEYVGRSRHLRYVRRSENGGFDLDCDCAVHLAIGQYCWLMTDDDLLKPGAVAAVLDALRQDPSLVIVNAELRDFEMRRILQPRWLNFGSDRLYRGTETDRLFAEVGDFLKYIGGVVIKRRTWISRDRKSYYGSLFLHLGVIFQDQLPGDALVIARPYISYRIGNSHTFSPNMFETFMIKWPALVWSLAPSDAAKRKVCSLEPWREFHELLQRRGLGYYSLNEYRRWIRPQLRSFREKLIPVFVALLPGVLVNAFFMVYYSLAANPGRSAWYPELRKQMLRGSRFHFRNWRISQ</sequence>
<dbReference type="InterPro" id="IPR050834">
    <property type="entry name" value="Glycosyltransf_2"/>
</dbReference>
<keyword evidence="1" id="KW-1133">Transmembrane helix</keyword>
<dbReference type="Gene3D" id="3.90.550.10">
    <property type="entry name" value="Spore Coat Polysaccharide Biosynthesis Protein SpsA, Chain A"/>
    <property type="match status" value="1"/>
</dbReference>
<name>A0ABV8SXD0_9GAMM</name>
<keyword evidence="4" id="KW-1185">Reference proteome</keyword>
<proteinExistence type="predicted"/>
<dbReference type="Pfam" id="PF00535">
    <property type="entry name" value="Glycos_transf_2"/>
    <property type="match status" value="1"/>
</dbReference>
<dbReference type="PANTHER" id="PTHR43685">
    <property type="entry name" value="GLYCOSYLTRANSFERASE"/>
    <property type="match status" value="1"/>
</dbReference>
<keyword evidence="1" id="KW-0472">Membrane</keyword>
<feature type="domain" description="Glycosyltransferase 2-like" evidence="2">
    <location>
        <begin position="11"/>
        <end position="139"/>
    </location>
</feature>
<evidence type="ECO:0000259" key="2">
    <source>
        <dbReference type="Pfam" id="PF00535"/>
    </source>
</evidence>
<dbReference type="CDD" id="cd00761">
    <property type="entry name" value="Glyco_tranf_GTA_type"/>
    <property type="match status" value="1"/>
</dbReference>
<evidence type="ECO:0000313" key="4">
    <source>
        <dbReference type="Proteomes" id="UP001595904"/>
    </source>
</evidence>
<organism evidence="3 4">
    <name type="scientific">Steroidobacter flavus</name>
    <dbReference type="NCBI Taxonomy" id="1842136"/>
    <lineage>
        <taxon>Bacteria</taxon>
        <taxon>Pseudomonadati</taxon>
        <taxon>Pseudomonadota</taxon>
        <taxon>Gammaproteobacteria</taxon>
        <taxon>Steroidobacterales</taxon>
        <taxon>Steroidobacteraceae</taxon>
        <taxon>Steroidobacter</taxon>
    </lineage>
</organism>
<keyword evidence="1" id="KW-0812">Transmembrane</keyword>